<evidence type="ECO:0000256" key="5">
    <source>
        <dbReference type="ARBA" id="ARBA00025599"/>
    </source>
</evidence>
<dbReference type="InterPro" id="IPR012337">
    <property type="entry name" value="RNaseH-like_sf"/>
</dbReference>
<evidence type="ECO:0000259" key="7">
    <source>
        <dbReference type="SMART" id="SM00479"/>
    </source>
</evidence>
<sequence length="236" mass="26039">MSTIGPSSFSYSSASTSLYSSNTSVSAEPKIYPPERYRALSCLAVGAGAGGSVNMLAKVTVVDYWGNEMMEAFVRPTEPVVDYRTAHTGITEENLDSPQALPFDVVQAKVTDLISGYIIIGHTLWNDLSVLGICHLAINTRDIALYLPFRKAIKQEGTPGLPTLVWIFMGSIISYFAFVVWIFMGRYIHCGTSDSTENARACMDLFRSTEHNWEQSALNGNWPCALPPVGYARYFH</sequence>
<evidence type="ECO:0000256" key="3">
    <source>
        <dbReference type="ARBA" id="ARBA00022801"/>
    </source>
</evidence>
<dbReference type="SUPFAM" id="SSF53098">
    <property type="entry name" value="Ribonuclease H-like"/>
    <property type="match status" value="1"/>
</dbReference>
<keyword evidence="2" id="KW-0540">Nuclease</keyword>
<reference evidence="8" key="1">
    <citation type="submission" date="2021-01" db="EMBL/GenBank/DDBJ databases">
        <authorList>
            <person name="Kaushik A."/>
        </authorList>
    </citation>
    <scope>NUCLEOTIDE SEQUENCE</scope>
    <source>
        <strain evidence="8">AG4-RS23</strain>
    </source>
</reference>
<evidence type="ECO:0000313" key="9">
    <source>
        <dbReference type="Proteomes" id="UP000663861"/>
    </source>
</evidence>
<dbReference type="InterPro" id="IPR013520">
    <property type="entry name" value="Ribonucl_H"/>
</dbReference>
<dbReference type="AlphaFoldDB" id="A0A8H3C0V8"/>
<dbReference type="GO" id="GO:0003676">
    <property type="term" value="F:nucleic acid binding"/>
    <property type="evidence" value="ECO:0007669"/>
    <property type="project" value="InterPro"/>
</dbReference>
<evidence type="ECO:0000256" key="6">
    <source>
        <dbReference type="SAM" id="Phobius"/>
    </source>
</evidence>
<dbReference type="Proteomes" id="UP000663861">
    <property type="component" value="Unassembled WGS sequence"/>
</dbReference>
<gene>
    <name evidence="8" type="ORF">RDB_LOCUS79340</name>
</gene>
<comment type="function">
    <text evidence="5">Exoribonuclease involved in ribosome biosynthesis. Involved in the processing of ITS1, the internal transcribed spacer localized between the 18S and 5.8S rRNAs.</text>
</comment>
<accession>A0A8H3C0V8</accession>
<evidence type="ECO:0000313" key="8">
    <source>
        <dbReference type="EMBL" id="CAE6469027.1"/>
    </source>
</evidence>
<dbReference type="GO" id="GO:0004527">
    <property type="term" value="F:exonuclease activity"/>
    <property type="evidence" value="ECO:0007669"/>
    <property type="project" value="UniProtKB-KW"/>
</dbReference>
<dbReference type="EMBL" id="CAJMWY010001492">
    <property type="protein sequence ID" value="CAE6469027.1"/>
    <property type="molecule type" value="Genomic_DNA"/>
</dbReference>
<keyword evidence="1" id="KW-0698">rRNA processing</keyword>
<feature type="domain" description="Exonuclease" evidence="7">
    <location>
        <begin position="36"/>
        <end position="215"/>
    </location>
</feature>
<dbReference type="GO" id="GO:0006364">
    <property type="term" value="P:rRNA processing"/>
    <property type="evidence" value="ECO:0007669"/>
    <property type="project" value="UniProtKB-KW"/>
</dbReference>
<evidence type="ECO:0000256" key="1">
    <source>
        <dbReference type="ARBA" id="ARBA00022552"/>
    </source>
</evidence>
<evidence type="ECO:0000256" key="2">
    <source>
        <dbReference type="ARBA" id="ARBA00022722"/>
    </source>
</evidence>
<organism evidence="8 9">
    <name type="scientific">Rhizoctonia solani</name>
    <dbReference type="NCBI Taxonomy" id="456999"/>
    <lineage>
        <taxon>Eukaryota</taxon>
        <taxon>Fungi</taxon>
        <taxon>Dikarya</taxon>
        <taxon>Basidiomycota</taxon>
        <taxon>Agaricomycotina</taxon>
        <taxon>Agaricomycetes</taxon>
        <taxon>Cantharellales</taxon>
        <taxon>Ceratobasidiaceae</taxon>
        <taxon>Rhizoctonia</taxon>
    </lineage>
</organism>
<dbReference type="InterPro" id="IPR036397">
    <property type="entry name" value="RNaseH_sf"/>
</dbReference>
<keyword evidence="3" id="KW-0378">Hydrolase</keyword>
<dbReference type="InterPro" id="IPR047021">
    <property type="entry name" value="REXO1/3/4-like"/>
</dbReference>
<feature type="transmembrane region" description="Helical" evidence="6">
    <location>
        <begin position="164"/>
        <end position="184"/>
    </location>
</feature>
<evidence type="ECO:0000256" key="4">
    <source>
        <dbReference type="ARBA" id="ARBA00022839"/>
    </source>
</evidence>
<dbReference type="Gene3D" id="3.30.420.10">
    <property type="entry name" value="Ribonuclease H-like superfamily/Ribonuclease H"/>
    <property type="match status" value="1"/>
</dbReference>
<proteinExistence type="predicted"/>
<name>A0A8H3C0V8_9AGAM</name>
<dbReference type="PANTHER" id="PTHR12801">
    <property type="entry name" value="RNA EXONUCLEASE REXO1 / RECO3 FAMILY MEMBER-RELATED"/>
    <property type="match status" value="1"/>
</dbReference>
<dbReference type="SMART" id="SM00479">
    <property type="entry name" value="EXOIII"/>
    <property type="match status" value="1"/>
</dbReference>
<keyword evidence="6" id="KW-0472">Membrane</keyword>
<keyword evidence="6" id="KW-1133">Transmembrane helix</keyword>
<protein>
    <recommendedName>
        <fullName evidence="7">Exonuclease domain-containing protein</fullName>
    </recommendedName>
</protein>
<comment type="caution">
    <text evidence="8">The sequence shown here is derived from an EMBL/GenBank/DDBJ whole genome shotgun (WGS) entry which is preliminary data.</text>
</comment>
<keyword evidence="4" id="KW-0269">Exonuclease</keyword>
<dbReference type="GO" id="GO:0005634">
    <property type="term" value="C:nucleus"/>
    <property type="evidence" value="ECO:0007669"/>
    <property type="project" value="TreeGrafter"/>
</dbReference>
<keyword evidence="6" id="KW-0812">Transmembrane</keyword>
<dbReference type="PANTHER" id="PTHR12801:SF45">
    <property type="entry name" value="RNA EXONUCLEASE 4"/>
    <property type="match status" value="1"/>
</dbReference>